<evidence type="ECO:0000256" key="6">
    <source>
        <dbReference type="RuleBase" id="RU363058"/>
    </source>
</evidence>
<accession>A0A9D1KDX9</accession>
<dbReference type="EMBL" id="DVKT01000067">
    <property type="protein sequence ID" value="HIT40165.1"/>
    <property type="molecule type" value="Genomic_DNA"/>
</dbReference>
<evidence type="ECO:0000313" key="8">
    <source>
        <dbReference type="Proteomes" id="UP000886722"/>
    </source>
</evidence>
<evidence type="ECO:0000256" key="2">
    <source>
        <dbReference type="ARBA" id="ARBA00022448"/>
    </source>
</evidence>
<dbReference type="AlphaFoldDB" id="A0A9D1KDX9"/>
<feature type="transmembrane region" description="Helical" evidence="6">
    <location>
        <begin position="111"/>
        <end position="131"/>
    </location>
</feature>
<keyword evidence="3 6" id="KW-0812">Transmembrane</keyword>
<feature type="transmembrane region" description="Helical" evidence="6">
    <location>
        <begin position="151"/>
        <end position="174"/>
    </location>
</feature>
<feature type="transmembrane region" description="Helical" evidence="6">
    <location>
        <begin position="254"/>
        <end position="272"/>
    </location>
</feature>
<comment type="similarity">
    <text evidence="6">Belongs to the inorganic phosphate transporter (PiT) (TC 2.A.20) family.</text>
</comment>
<comment type="caution">
    <text evidence="7">The sequence shown here is derived from an EMBL/GenBank/DDBJ whole genome shotgun (WGS) entry which is preliminary data.</text>
</comment>
<reference evidence="7" key="2">
    <citation type="journal article" date="2021" name="PeerJ">
        <title>Extensive microbial diversity within the chicken gut microbiome revealed by metagenomics and culture.</title>
        <authorList>
            <person name="Gilroy R."/>
            <person name="Ravi A."/>
            <person name="Getino M."/>
            <person name="Pursley I."/>
            <person name="Horton D.L."/>
            <person name="Alikhan N.F."/>
            <person name="Baker D."/>
            <person name="Gharbi K."/>
            <person name="Hall N."/>
            <person name="Watson M."/>
            <person name="Adriaenssens E.M."/>
            <person name="Foster-Nyarko E."/>
            <person name="Jarju S."/>
            <person name="Secka A."/>
            <person name="Antonio M."/>
            <person name="Oren A."/>
            <person name="Chaudhuri R.R."/>
            <person name="La Ragione R."/>
            <person name="Hildebrand F."/>
            <person name="Pallen M.J."/>
        </authorList>
    </citation>
    <scope>NUCLEOTIDE SEQUENCE</scope>
    <source>
        <strain evidence="7">21143</strain>
    </source>
</reference>
<reference evidence="7" key="1">
    <citation type="submission" date="2020-10" db="EMBL/GenBank/DDBJ databases">
        <authorList>
            <person name="Gilroy R."/>
        </authorList>
    </citation>
    <scope>NUCLEOTIDE SEQUENCE</scope>
    <source>
        <strain evidence="7">21143</strain>
    </source>
</reference>
<dbReference type="GO" id="GO:0035435">
    <property type="term" value="P:phosphate ion transmembrane transport"/>
    <property type="evidence" value="ECO:0007669"/>
    <property type="project" value="TreeGrafter"/>
</dbReference>
<evidence type="ECO:0000256" key="4">
    <source>
        <dbReference type="ARBA" id="ARBA00022989"/>
    </source>
</evidence>
<dbReference type="PANTHER" id="PTHR11101">
    <property type="entry name" value="PHOSPHATE TRANSPORTER"/>
    <property type="match status" value="1"/>
</dbReference>
<keyword evidence="2 6" id="KW-0813">Transport</keyword>
<dbReference type="Proteomes" id="UP000886722">
    <property type="component" value="Unassembled WGS sequence"/>
</dbReference>
<name>A0A9D1KDX9_9BACT</name>
<feature type="transmembrane region" description="Helical" evidence="6">
    <location>
        <begin position="483"/>
        <end position="505"/>
    </location>
</feature>
<dbReference type="GO" id="GO:0005315">
    <property type="term" value="F:phosphate transmembrane transporter activity"/>
    <property type="evidence" value="ECO:0007669"/>
    <property type="project" value="InterPro"/>
</dbReference>
<dbReference type="Pfam" id="PF01384">
    <property type="entry name" value="PHO4"/>
    <property type="match status" value="1"/>
</dbReference>
<evidence type="ECO:0000256" key="3">
    <source>
        <dbReference type="ARBA" id="ARBA00022692"/>
    </source>
</evidence>
<proteinExistence type="inferred from homology"/>
<keyword evidence="4 6" id="KW-1133">Transmembrane helix</keyword>
<feature type="transmembrane region" description="Helical" evidence="6">
    <location>
        <begin position="46"/>
        <end position="65"/>
    </location>
</feature>
<dbReference type="GO" id="GO:0016020">
    <property type="term" value="C:membrane"/>
    <property type="evidence" value="ECO:0007669"/>
    <property type="project" value="UniProtKB-SubCell"/>
</dbReference>
<dbReference type="PANTHER" id="PTHR11101:SF16">
    <property type="entry name" value="PHOSPHATE TRANSPORTER"/>
    <property type="match status" value="1"/>
</dbReference>
<evidence type="ECO:0000256" key="5">
    <source>
        <dbReference type="ARBA" id="ARBA00023136"/>
    </source>
</evidence>
<feature type="transmembrane region" description="Helical" evidence="6">
    <location>
        <begin position="6"/>
        <end position="25"/>
    </location>
</feature>
<feature type="transmembrane region" description="Helical" evidence="6">
    <location>
        <begin position="186"/>
        <end position="208"/>
    </location>
</feature>
<comment type="subcellular location">
    <subcellularLocation>
        <location evidence="1 6">Membrane</location>
        <topology evidence="1 6">Multi-pass membrane protein</topology>
    </subcellularLocation>
</comment>
<feature type="transmembrane region" description="Helical" evidence="6">
    <location>
        <begin position="309"/>
        <end position="329"/>
    </location>
</feature>
<feature type="transmembrane region" description="Helical" evidence="6">
    <location>
        <begin position="228"/>
        <end position="247"/>
    </location>
</feature>
<feature type="transmembrane region" description="Helical" evidence="6">
    <location>
        <begin position="455"/>
        <end position="477"/>
    </location>
</feature>
<keyword evidence="6" id="KW-0592">Phosphate transport</keyword>
<gene>
    <name evidence="7" type="ORF">IAD06_09055</name>
</gene>
<protein>
    <recommendedName>
        <fullName evidence="6">Phosphate transporter</fullName>
    </recommendedName>
</protein>
<evidence type="ECO:0000313" key="7">
    <source>
        <dbReference type="EMBL" id="HIT40165.1"/>
    </source>
</evidence>
<evidence type="ECO:0000256" key="1">
    <source>
        <dbReference type="ARBA" id="ARBA00004141"/>
    </source>
</evidence>
<sequence>MSPIFTFIVIVLGLLAIANIIVGVANDAINFMNAAWGSRVARYRTILIVASAGILIGTLTSNGMMEVARSGVFYPENFTFSEVMMLFLGMMLGNVILFNIFNTLGLPTSTTVSMVFGLLGAALAVAGYKTYISPEIGIQDISRYVNSGKAMVIISGILSSVIIAFTTGITLMYLSRIIFSFRYAKMIKRLGALWCGISVTGIIYFALFKGLNNSGLIPADFNAFVHEHTFMFLSLLWLAVSFLLWILQLLQVNIMKLTILSGTFALALAFAGNDLVNFIGVPIAGYDSYEIARAAGNENIYMSALAQPATANFTLLIIAGIVMVITLFLSKEARHVAQTELSLSSQNEEQERFNSTLISRGLVRMALIMNKWYTSYVPARIQQAIDKRFEPLPQEERTDASFDLIRAIVNLTSSAVLISIATSLKLPLSTTYVVFMVSMGSSLADRAWGRESAVYRITGVMTVISGWFLTAFVALLISSVFTLILLIGGWVAVILASGIGIYSVVRSFTFRKVQSKKAKARRERKLTISQTDTTEDILYNCIEEVCRTMEEISRIYNRTLVAVFKENRKVLREMVTESNALYEEAHTRKYEVINTLRKLEKNHVNSGHFYVQVVDYLSEVTKALIHITRPAFEHIDNNHTGLTKEQIADLMRVNDGVDEIFTHINEMMRSKNFTDLDKVLDMRDRLFDTIVAAIKSQLRRMDEKSSTKACLLYLSILNETKSMVLQARNLLKSQSYFLKNKDE</sequence>
<organism evidence="7 8">
    <name type="scientific">Candidatus Caccoplasma intestinavium</name>
    <dbReference type="NCBI Taxonomy" id="2840716"/>
    <lineage>
        <taxon>Bacteria</taxon>
        <taxon>Pseudomonadati</taxon>
        <taxon>Bacteroidota</taxon>
        <taxon>Bacteroidia</taxon>
        <taxon>Bacteroidales</taxon>
        <taxon>Bacteroidaceae</taxon>
        <taxon>Bacteroidaceae incertae sedis</taxon>
        <taxon>Candidatus Caccoplasma</taxon>
    </lineage>
</organism>
<feature type="transmembrane region" description="Helical" evidence="6">
    <location>
        <begin position="85"/>
        <end position="104"/>
    </location>
</feature>
<dbReference type="InterPro" id="IPR001204">
    <property type="entry name" value="Phos_transporter"/>
</dbReference>
<keyword evidence="5 6" id="KW-0472">Membrane</keyword>